<feature type="domain" description="Lysozyme inhibitor LprI-like N-terminal" evidence="2">
    <location>
        <begin position="26"/>
        <end position="116"/>
    </location>
</feature>
<dbReference type="RefSeq" id="WP_307279718.1">
    <property type="nucleotide sequence ID" value="NZ_JAUSZT010000003.1"/>
</dbReference>
<accession>A0ABU0S7E0</accession>
<keyword evidence="4" id="KW-1185">Reference proteome</keyword>
<keyword evidence="1" id="KW-0732">Signal</keyword>
<evidence type="ECO:0000313" key="4">
    <source>
        <dbReference type="Proteomes" id="UP001237780"/>
    </source>
</evidence>
<evidence type="ECO:0000256" key="1">
    <source>
        <dbReference type="SAM" id="SignalP"/>
    </source>
</evidence>
<sequence length="134" mass="14528">MKVLFMASAIFLGGISLAHSQQNCGDKTNQTDMNICAGQAYSKADGELNSVYKQIAGRLKGDPDTAKLLVAAQKAWIGFRDAECNFSSSTVQGGTAYPFISNSCLYNKTRSRIQELKLYLKCTDGDMDCPVPAK</sequence>
<reference evidence="3 4" key="1">
    <citation type="submission" date="2023-07" db="EMBL/GenBank/DDBJ databases">
        <title>Comparative genomics of wheat-associated soil bacteria to identify genetic determinants of phenazine resistance.</title>
        <authorList>
            <person name="Mouncey N."/>
        </authorList>
    </citation>
    <scope>NUCLEOTIDE SEQUENCE [LARGE SCALE GENOMIC DNA]</scope>
    <source>
        <strain evidence="3 4">W4I11</strain>
    </source>
</reference>
<proteinExistence type="predicted"/>
<dbReference type="PANTHER" id="PTHR39176">
    <property type="entry name" value="PERIPLASMIC PROTEIN-RELATED"/>
    <property type="match status" value="1"/>
</dbReference>
<dbReference type="Pfam" id="PF07007">
    <property type="entry name" value="LprI"/>
    <property type="match status" value="1"/>
</dbReference>
<comment type="caution">
    <text evidence="3">The sequence shown here is derived from an EMBL/GenBank/DDBJ whole genome shotgun (WGS) entry which is preliminary data.</text>
</comment>
<protein>
    <submittedName>
        <fullName evidence="3">Uncharacterized protein YecT (DUF1311 family)</fullName>
    </submittedName>
</protein>
<gene>
    <name evidence="3" type="ORF">QFZ34_001854</name>
</gene>
<evidence type="ECO:0000259" key="2">
    <source>
        <dbReference type="Pfam" id="PF07007"/>
    </source>
</evidence>
<organism evidence="3 4">
    <name type="scientific">Phyllobacterium ifriqiyense</name>
    <dbReference type="NCBI Taxonomy" id="314238"/>
    <lineage>
        <taxon>Bacteria</taxon>
        <taxon>Pseudomonadati</taxon>
        <taxon>Pseudomonadota</taxon>
        <taxon>Alphaproteobacteria</taxon>
        <taxon>Hyphomicrobiales</taxon>
        <taxon>Phyllobacteriaceae</taxon>
        <taxon>Phyllobacterium</taxon>
    </lineage>
</organism>
<dbReference type="Proteomes" id="UP001237780">
    <property type="component" value="Unassembled WGS sequence"/>
</dbReference>
<dbReference type="InterPro" id="IPR009739">
    <property type="entry name" value="LprI-like_N"/>
</dbReference>
<evidence type="ECO:0000313" key="3">
    <source>
        <dbReference type="EMBL" id="MDQ0996672.1"/>
    </source>
</evidence>
<feature type="signal peptide" evidence="1">
    <location>
        <begin position="1"/>
        <end position="18"/>
    </location>
</feature>
<dbReference type="EMBL" id="JAUSZT010000003">
    <property type="protein sequence ID" value="MDQ0996672.1"/>
    <property type="molecule type" value="Genomic_DNA"/>
</dbReference>
<name>A0ABU0S7E0_9HYPH</name>
<dbReference type="Gene3D" id="1.20.1270.180">
    <property type="match status" value="1"/>
</dbReference>
<feature type="chain" id="PRO_5047139416" evidence="1">
    <location>
        <begin position="19"/>
        <end position="134"/>
    </location>
</feature>
<dbReference type="PANTHER" id="PTHR39176:SF1">
    <property type="entry name" value="PERIPLASMIC PROTEIN"/>
    <property type="match status" value="1"/>
</dbReference>